<keyword evidence="8 10" id="KW-1133">Transmembrane helix</keyword>
<organism evidence="12 13">
    <name type="scientific">Compostibacter hankyongensis</name>
    <dbReference type="NCBI Taxonomy" id="1007089"/>
    <lineage>
        <taxon>Bacteria</taxon>
        <taxon>Pseudomonadati</taxon>
        <taxon>Bacteroidota</taxon>
        <taxon>Chitinophagia</taxon>
        <taxon>Chitinophagales</taxon>
        <taxon>Chitinophagaceae</taxon>
        <taxon>Compostibacter</taxon>
    </lineage>
</organism>
<dbReference type="PROSITE" id="PS52015">
    <property type="entry name" value="TONB_CTD"/>
    <property type="match status" value="1"/>
</dbReference>
<dbReference type="RefSeq" id="WP_344975563.1">
    <property type="nucleotide sequence ID" value="NZ_BAABFN010000001.1"/>
</dbReference>
<evidence type="ECO:0000256" key="1">
    <source>
        <dbReference type="ARBA" id="ARBA00004383"/>
    </source>
</evidence>
<name>A0ABP8FH91_9BACT</name>
<comment type="similarity">
    <text evidence="2">Belongs to the TonB family.</text>
</comment>
<feature type="transmembrane region" description="Helical" evidence="10">
    <location>
        <begin position="268"/>
        <end position="288"/>
    </location>
</feature>
<evidence type="ECO:0000256" key="3">
    <source>
        <dbReference type="ARBA" id="ARBA00022448"/>
    </source>
</evidence>
<keyword evidence="4" id="KW-1003">Cell membrane</keyword>
<dbReference type="Pfam" id="PF05569">
    <property type="entry name" value="Peptidase_M56"/>
    <property type="match status" value="1"/>
</dbReference>
<accession>A0ABP8FH91</accession>
<evidence type="ECO:0000256" key="8">
    <source>
        <dbReference type="ARBA" id="ARBA00022989"/>
    </source>
</evidence>
<dbReference type="InterPro" id="IPR037682">
    <property type="entry name" value="TonB_C"/>
</dbReference>
<comment type="caution">
    <text evidence="12">The sequence shown here is derived from an EMBL/GenBank/DDBJ whole genome shotgun (WGS) entry which is preliminary data.</text>
</comment>
<dbReference type="Gene3D" id="3.30.1150.10">
    <property type="match status" value="1"/>
</dbReference>
<keyword evidence="3" id="KW-0813">Transport</keyword>
<dbReference type="InterPro" id="IPR006260">
    <property type="entry name" value="TonB/TolA_C"/>
</dbReference>
<dbReference type="Pfam" id="PF13715">
    <property type="entry name" value="CarbopepD_reg_2"/>
    <property type="match status" value="1"/>
</dbReference>
<dbReference type="PANTHER" id="PTHR33446">
    <property type="entry name" value="PROTEIN TONB-RELATED"/>
    <property type="match status" value="1"/>
</dbReference>
<keyword evidence="6 10" id="KW-0812">Transmembrane</keyword>
<dbReference type="SUPFAM" id="SSF74653">
    <property type="entry name" value="TolA/TonB C-terminal domain"/>
    <property type="match status" value="1"/>
</dbReference>
<proteinExistence type="inferred from homology"/>
<evidence type="ECO:0000313" key="12">
    <source>
        <dbReference type="EMBL" id="GAA4303749.1"/>
    </source>
</evidence>
<dbReference type="InterPro" id="IPR051045">
    <property type="entry name" value="TonB-dependent_transducer"/>
</dbReference>
<gene>
    <name evidence="12" type="ORF">GCM10023143_07490</name>
</gene>
<evidence type="ECO:0000256" key="10">
    <source>
        <dbReference type="SAM" id="Phobius"/>
    </source>
</evidence>
<feature type="domain" description="TonB C-terminal" evidence="11">
    <location>
        <begin position="426"/>
        <end position="517"/>
    </location>
</feature>
<feature type="transmembrane region" description="Helical" evidence="10">
    <location>
        <begin position="95"/>
        <end position="115"/>
    </location>
</feature>
<keyword evidence="5" id="KW-0997">Cell inner membrane</keyword>
<evidence type="ECO:0000259" key="11">
    <source>
        <dbReference type="PROSITE" id="PS52015"/>
    </source>
</evidence>
<protein>
    <submittedName>
        <fullName evidence="12">M56 family metallopeptidase</fullName>
    </submittedName>
</protein>
<evidence type="ECO:0000256" key="7">
    <source>
        <dbReference type="ARBA" id="ARBA00022927"/>
    </source>
</evidence>
<dbReference type="NCBIfam" id="TIGR01352">
    <property type="entry name" value="tonB_Cterm"/>
    <property type="match status" value="1"/>
</dbReference>
<dbReference type="CDD" id="cd07341">
    <property type="entry name" value="M56_BlaR1_MecR1_like"/>
    <property type="match status" value="1"/>
</dbReference>
<evidence type="ECO:0000256" key="9">
    <source>
        <dbReference type="ARBA" id="ARBA00023136"/>
    </source>
</evidence>
<evidence type="ECO:0000256" key="6">
    <source>
        <dbReference type="ARBA" id="ARBA00022692"/>
    </source>
</evidence>
<dbReference type="InterPro" id="IPR008969">
    <property type="entry name" value="CarboxyPept-like_regulatory"/>
</dbReference>
<sequence>MSYFIYLAQFNLYLLLFFFLYQLLFRKDTFFVFHRWFLLGGIACSALLPFLRLAGPVFPDSPAAAPVRMIASFTTATLPLAAHPVPAAQPAFNPFSLLVLFYLAGVLVSGALLLYKVCRTFRMIHSHPRERGEICIHVFTGKGSAVFSFWRYLFAPADVSPLVSAHEAVHIRQRHSLDNLLLELVKTACWFNPVVYLYQRALRLVHEYTADETVTRAYSKQAYAHLLAAQSFDLPVALLHTFSSPSQLKNRLIMLQKTKSGKTARRKYALSLPLFALLLGISASAFALRDNMQHSLEALKGGRTAGILISGKVADDEGNALAGVTVMILGDTRGTVTAKNGTFTLPDVSENSLLRFTRVGYAGQTLAVKGHTHLTVMLNRQAVDVSNVVVVGYAAPDTAQSQEAAPAKHPANGVFTFVEQMPQFPGGKGEMMKYLRDHIRYPQAARKAHISGNVLVSFIVGADGSISNIGTHNAPLGGGLEEEAIRVVQEMPHWKPGRQNGTAVSVEYHMPIRFVLQ</sequence>
<dbReference type="InterPro" id="IPR008756">
    <property type="entry name" value="Peptidase_M56"/>
</dbReference>
<evidence type="ECO:0000256" key="4">
    <source>
        <dbReference type="ARBA" id="ARBA00022475"/>
    </source>
</evidence>
<keyword evidence="13" id="KW-1185">Reference proteome</keyword>
<evidence type="ECO:0000256" key="2">
    <source>
        <dbReference type="ARBA" id="ARBA00006555"/>
    </source>
</evidence>
<evidence type="ECO:0000256" key="5">
    <source>
        <dbReference type="ARBA" id="ARBA00022519"/>
    </source>
</evidence>
<keyword evidence="7" id="KW-0653">Protein transport</keyword>
<dbReference type="Proteomes" id="UP001501207">
    <property type="component" value="Unassembled WGS sequence"/>
</dbReference>
<dbReference type="EMBL" id="BAABFN010000001">
    <property type="protein sequence ID" value="GAA4303749.1"/>
    <property type="molecule type" value="Genomic_DNA"/>
</dbReference>
<keyword evidence="9 10" id="KW-0472">Membrane</keyword>
<reference evidence="13" key="1">
    <citation type="journal article" date="2019" name="Int. J. Syst. Evol. Microbiol.">
        <title>The Global Catalogue of Microorganisms (GCM) 10K type strain sequencing project: providing services to taxonomists for standard genome sequencing and annotation.</title>
        <authorList>
            <consortium name="The Broad Institute Genomics Platform"/>
            <consortium name="The Broad Institute Genome Sequencing Center for Infectious Disease"/>
            <person name="Wu L."/>
            <person name="Ma J."/>
        </authorList>
    </citation>
    <scope>NUCLEOTIDE SEQUENCE [LARGE SCALE GENOMIC DNA]</scope>
    <source>
        <strain evidence="13">JCM 17664</strain>
    </source>
</reference>
<evidence type="ECO:0000313" key="13">
    <source>
        <dbReference type="Proteomes" id="UP001501207"/>
    </source>
</evidence>
<dbReference type="Pfam" id="PF03544">
    <property type="entry name" value="TonB_C"/>
    <property type="match status" value="1"/>
</dbReference>
<feature type="transmembrane region" description="Helical" evidence="10">
    <location>
        <begin position="36"/>
        <end position="54"/>
    </location>
</feature>
<dbReference type="Gene3D" id="2.60.40.1120">
    <property type="entry name" value="Carboxypeptidase-like, regulatory domain"/>
    <property type="match status" value="1"/>
</dbReference>
<dbReference type="PANTHER" id="PTHR33446:SF2">
    <property type="entry name" value="PROTEIN TONB"/>
    <property type="match status" value="1"/>
</dbReference>
<comment type="subcellular location">
    <subcellularLocation>
        <location evidence="1">Cell inner membrane</location>
        <topology evidence="1">Single-pass membrane protein</topology>
        <orientation evidence="1">Periplasmic side</orientation>
    </subcellularLocation>
</comment>
<feature type="transmembrane region" description="Helical" evidence="10">
    <location>
        <begin position="6"/>
        <end position="24"/>
    </location>
</feature>
<dbReference type="SUPFAM" id="SSF49464">
    <property type="entry name" value="Carboxypeptidase regulatory domain-like"/>
    <property type="match status" value="1"/>
</dbReference>